<evidence type="ECO:0000256" key="4">
    <source>
        <dbReference type="SAM" id="MobiDB-lite"/>
    </source>
</evidence>
<evidence type="ECO:0000313" key="5">
    <source>
        <dbReference type="EMBL" id="MCW6038033.1"/>
    </source>
</evidence>
<dbReference type="SUPFAM" id="SSF55229">
    <property type="entry name" value="Cell division protein MinE topological specificity domain"/>
    <property type="match status" value="1"/>
</dbReference>
<proteinExistence type="inferred from homology"/>
<comment type="function">
    <text evidence="2 3">Prevents the cell division inhibition by proteins MinC and MinD at internal division sites while permitting inhibition at polar sites. This ensures cell division at the proper site by restricting the formation of a division septum at the midpoint of the long axis of the cell.</text>
</comment>
<protein>
    <recommendedName>
        <fullName evidence="3">Cell division topological specificity factor</fullName>
    </recommendedName>
</protein>
<accession>A0ABT3L950</accession>
<name>A0ABT3L950_9CYAN</name>
<reference evidence="5 6" key="1">
    <citation type="submission" date="2021-08" db="EMBL/GenBank/DDBJ databases">
        <title>Draft genome sequence of Spirulina subsalsa with high tolerance to salinity and hype-accumulation of phycocyanin.</title>
        <authorList>
            <person name="Pei H."/>
            <person name="Jiang L."/>
        </authorList>
    </citation>
    <scope>NUCLEOTIDE SEQUENCE [LARGE SCALE GENOMIC DNA]</scope>
    <source>
        <strain evidence="5 6">FACHB-351</strain>
    </source>
</reference>
<dbReference type="NCBIfam" id="TIGR01215">
    <property type="entry name" value="minE"/>
    <property type="match status" value="1"/>
</dbReference>
<comment type="caution">
    <text evidence="5">The sequence shown here is derived from an EMBL/GenBank/DDBJ whole genome shotgun (WGS) entry which is preliminary data.</text>
</comment>
<feature type="compositionally biased region" description="Basic and acidic residues" evidence="4">
    <location>
        <begin position="149"/>
        <end position="158"/>
    </location>
</feature>
<dbReference type="Proteomes" id="UP001526426">
    <property type="component" value="Unassembled WGS sequence"/>
</dbReference>
<evidence type="ECO:0000256" key="3">
    <source>
        <dbReference type="HAMAP-Rule" id="MF_00262"/>
    </source>
</evidence>
<dbReference type="InterPro" id="IPR036707">
    <property type="entry name" value="MinE_sf"/>
</dbReference>
<keyword evidence="3" id="KW-0131">Cell cycle</keyword>
<feature type="region of interest" description="Disordered" evidence="4">
    <location>
        <begin position="90"/>
        <end position="158"/>
    </location>
</feature>
<dbReference type="HAMAP" id="MF_00262">
    <property type="entry name" value="MinE"/>
    <property type="match status" value="1"/>
</dbReference>
<organism evidence="5 6">
    <name type="scientific">Spirulina subsalsa FACHB-351</name>
    <dbReference type="NCBI Taxonomy" id="234711"/>
    <lineage>
        <taxon>Bacteria</taxon>
        <taxon>Bacillati</taxon>
        <taxon>Cyanobacteriota</taxon>
        <taxon>Cyanophyceae</taxon>
        <taxon>Spirulinales</taxon>
        <taxon>Spirulinaceae</taxon>
        <taxon>Spirulina</taxon>
    </lineage>
</organism>
<evidence type="ECO:0000256" key="2">
    <source>
        <dbReference type="ARBA" id="ARBA00025265"/>
    </source>
</evidence>
<feature type="compositionally biased region" description="Low complexity" evidence="4">
    <location>
        <begin position="123"/>
        <end position="133"/>
    </location>
</feature>
<evidence type="ECO:0000313" key="6">
    <source>
        <dbReference type="Proteomes" id="UP001526426"/>
    </source>
</evidence>
<dbReference type="EMBL" id="JAIHOM010000104">
    <property type="protein sequence ID" value="MCW6038033.1"/>
    <property type="molecule type" value="Genomic_DNA"/>
</dbReference>
<keyword evidence="3 5" id="KW-0132">Cell division</keyword>
<dbReference type="Gene3D" id="3.30.1070.10">
    <property type="entry name" value="Cell division topological specificity factor MinE"/>
    <property type="match status" value="1"/>
</dbReference>
<feature type="compositionally biased region" description="Pro residues" evidence="4">
    <location>
        <begin position="97"/>
        <end position="109"/>
    </location>
</feature>
<comment type="similarity">
    <text evidence="1 3">Belongs to the MinE family.</text>
</comment>
<dbReference type="InterPro" id="IPR005527">
    <property type="entry name" value="MinE"/>
</dbReference>
<dbReference type="RefSeq" id="WP_265265925.1">
    <property type="nucleotide sequence ID" value="NZ_JAIHOM010000104.1"/>
</dbReference>
<dbReference type="GO" id="GO:0051301">
    <property type="term" value="P:cell division"/>
    <property type="evidence" value="ECO:0007669"/>
    <property type="project" value="UniProtKB-KW"/>
</dbReference>
<sequence>MLYKFFSKLLNWRGDVNSRTAAKQRLKLVIAHDRADLSRETVEAMRKEILEVVARYVEIETGESEFSLQSDHRMTSLIANLPIRRVRNVKLESAPTESPPVSPVAPPPSELEEKDSQAKSEETAASPAESSPPEVDEATLPPSDPLGELEERPNLTPD</sequence>
<evidence type="ECO:0000256" key="1">
    <source>
        <dbReference type="ARBA" id="ARBA00008168"/>
    </source>
</evidence>
<dbReference type="Pfam" id="PF03776">
    <property type="entry name" value="MinE"/>
    <property type="match status" value="1"/>
</dbReference>
<gene>
    <name evidence="3 5" type="primary">minE</name>
    <name evidence="5" type="ORF">K4A83_17395</name>
</gene>
<keyword evidence="6" id="KW-1185">Reference proteome</keyword>